<evidence type="ECO:0000313" key="1">
    <source>
        <dbReference type="EMBL" id="GMF40862.1"/>
    </source>
</evidence>
<dbReference type="SUPFAM" id="SSF56112">
    <property type="entry name" value="Protein kinase-like (PK-like)"/>
    <property type="match status" value="1"/>
</dbReference>
<dbReference type="AlphaFoldDB" id="A0A9W6XLB4"/>
<protein>
    <submittedName>
        <fullName evidence="1">Unnamed protein product</fullName>
    </submittedName>
</protein>
<dbReference type="Proteomes" id="UP001165121">
    <property type="component" value="Unassembled WGS sequence"/>
</dbReference>
<comment type="caution">
    <text evidence="1">The sequence shown here is derived from an EMBL/GenBank/DDBJ whole genome shotgun (WGS) entry which is preliminary data.</text>
</comment>
<dbReference type="Gene3D" id="3.30.200.20">
    <property type="entry name" value="Phosphorylase Kinase, domain 1"/>
    <property type="match status" value="1"/>
</dbReference>
<dbReference type="EMBL" id="BSXT01001289">
    <property type="protein sequence ID" value="GMF40862.1"/>
    <property type="molecule type" value="Genomic_DNA"/>
</dbReference>
<dbReference type="InterPro" id="IPR011009">
    <property type="entry name" value="Kinase-like_dom_sf"/>
</dbReference>
<name>A0A9W6XLB4_9STRA</name>
<evidence type="ECO:0000313" key="2">
    <source>
        <dbReference type="Proteomes" id="UP001165121"/>
    </source>
</evidence>
<gene>
    <name evidence="1" type="ORF">Pfra01_001269400</name>
</gene>
<accession>A0A9W6XLB4</accession>
<proteinExistence type="predicted"/>
<sequence>MSEFSIADVPFVPEHEVQRESTSLSSGSSGTVFRGNWKGSKVVIKYVDVKSPDDMRAFLQEEKYGTWRVIPTLSHTMEPATFRVRASSPRRKP</sequence>
<organism evidence="1 2">
    <name type="scientific">Phytophthora fragariaefolia</name>
    <dbReference type="NCBI Taxonomy" id="1490495"/>
    <lineage>
        <taxon>Eukaryota</taxon>
        <taxon>Sar</taxon>
        <taxon>Stramenopiles</taxon>
        <taxon>Oomycota</taxon>
        <taxon>Peronosporomycetes</taxon>
        <taxon>Peronosporales</taxon>
        <taxon>Peronosporaceae</taxon>
        <taxon>Phytophthora</taxon>
    </lineage>
</organism>
<reference evidence="1" key="1">
    <citation type="submission" date="2023-04" db="EMBL/GenBank/DDBJ databases">
        <title>Phytophthora fragariaefolia NBRC 109709.</title>
        <authorList>
            <person name="Ichikawa N."/>
            <person name="Sato H."/>
            <person name="Tonouchi N."/>
        </authorList>
    </citation>
    <scope>NUCLEOTIDE SEQUENCE</scope>
    <source>
        <strain evidence="1">NBRC 109709</strain>
    </source>
</reference>
<keyword evidence="2" id="KW-1185">Reference proteome</keyword>